<dbReference type="RefSeq" id="WP_204203028.1">
    <property type="nucleotide sequence ID" value="NZ_JAFELM010000024.1"/>
</dbReference>
<feature type="region of interest" description="Disordered" evidence="1">
    <location>
        <begin position="1"/>
        <end position="52"/>
    </location>
</feature>
<dbReference type="EMBL" id="JAFELM010000024">
    <property type="protein sequence ID" value="MBM6617655.1"/>
    <property type="molecule type" value="Genomic_DNA"/>
</dbReference>
<accession>A0ABS2DI14</accession>
<evidence type="ECO:0000313" key="2">
    <source>
        <dbReference type="EMBL" id="MBM6617655.1"/>
    </source>
</evidence>
<evidence type="ECO:0008006" key="4">
    <source>
        <dbReference type="Google" id="ProtNLM"/>
    </source>
</evidence>
<name>A0ABS2DI14_9BACI</name>
<comment type="caution">
    <text evidence="2">The sequence shown here is derived from an EMBL/GenBank/DDBJ whole genome shotgun (WGS) entry which is preliminary data.</text>
</comment>
<protein>
    <recommendedName>
        <fullName evidence="4">YfhD family protein</fullName>
    </recommendedName>
</protein>
<feature type="compositionally biased region" description="Basic and acidic residues" evidence="1">
    <location>
        <begin position="26"/>
        <end position="45"/>
    </location>
</feature>
<sequence>MKKWNEQAAPNNNLSSADIENSNLPNEHEFSEELSDGMERNEAIEKTQTNNK</sequence>
<reference evidence="2 3" key="1">
    <citation type="submission" date="2021-02" db="EMBL/GenBank/DDBJ databases">
        <title>Bacillus sp. RD4P76, an endophyte from a halophyte.</title>
        <authorList>
            <person name="Sun J.-Q."/>
        </authorList>
    </citation>
    <scope>NUCLEOTIDE SEQUENCE [LARGE SCALE GENOMIC DNA]</scope>
    <source>
        <strain evidence="2 3">RD4P76</strain>
    </source>
</reference>
<evidence type="ECO:0000313" key="3">
    <source>
        <dbReference type="Proteomes" id="UP001518925"/>
    </source>
</evidence>
<feature type="compositionally biased region" description="Polar residues" evidence="1">
    <location>
        <begin position="8"/>
        <end position="25"/>
    </location>
</feature>
<proteinExistence type="predicted"/>
<evidence type="ECO:0000256" key="1">
    <source>
        <dbReference type="SAM" id="MobiDB-lite"/>
    </source>
</evidence>
<dbReference type="Proteomes" id="UP001518925">
    <property type="component" value="Unassembled WGS sequence"/>
</dbReference>
<gene>
    <name evidence="2" type="ORF">JR050_08170</name>
</gene>
<organism evidence="2 3">
    <name type="scientific">Bacillus suaedaesalsae</name>
    <dbReference type="NCBI Taxonomy" id="2810349"/>
    <lineage>
        <taxon>Bacteria</taxon>
        <taxon>Bacillati</taxon>
        <taxon>Bacillota</taxon>
        <taxon>Bacilli</taxon>
        <taxon>Bacillales</taxon>
        <taxon>Bacillaceae</taxon>
        <taxon>Bacillus</taxon>
    </lineage>
</organism>
<keyword evidence="3" id="KW-1185">Reference proteome</keyword>